<feature type="compositionally biased region" description="Basic and acidic residues" evidence="2">
    <location>
        <begin position="180"/>
        <end position="204"/>
    </location>
</feature>
<dbReference type="EMBL" id="JAHXCP010000005">
    <property type="protein sequence ID" value="MBW4754425.1"/>
    <property type="molecule type" value="Genomic_DNA"/>
</dbReference>
<keyword evidence="1" id="KW-0175">Coiled coil</keyword>
<comment type="caution">
    <text evidence="3">The sequence shown here is derived from an EMBL/GenBank/DDBJ whole genome shotgun (WGS) entry which is preliminary data.</text>
</comment>
<feature type="coiled-coil region" evidence="1">
    <location>
        <begin position="464"/>
        <end position="504"/>
    </location>
</feature>
<feature type="region of interest" description="Disordered" evidence="2">
    <location>
        <begin position="71"/>
        <end position="270"/>
    </location>
</feature>
<evidence type="ECO:0000313" key="4">
    <source>
        <dbReference type="Proteomes" id="UP000812077"/>
    </source>
</evidence>
<gene>
    <name evidence="3" type="ORF">KZO77_05125</name>
</gene>
<proteinExistence type="predicted"/>
<organism evidence="3 4">
    <name type="scientific">Prevotella melaninogenica</name>
    <dbReference type="NCBI Taxonomy" id="28132"/>
    <lineage>
        <taxon>Bacteria</taxon>
        <taxon>Pseudomonadati</taxon>
        <taxon>Bacteroidota</taxon>
        <taxon>Bacteroidia</taxon>
        <taxon>Bacteroidales</taxon>
        <taxon>Prevotellaceae</taxon>
        <taxon>Prevotella</taxon>
    </lineage>
</organism>
<dbReference type="Proteomes" id="UP000812077">
    <property type="component" value="Unassembled WGS sequence"/>
</dbReference>
<reference evidence="3 4" key="1">
    <citation type="submission" date="2021-07" db="EMBL/GenBank/DDBJ databases">
        <title>Genomic diversity and antimicrobial resistance of Prevotella spp. isolated from chronic lung disease airways.</title>
        <authorList>
            <person name="Webb K.A."/>
            <person name="Olagoke O.S."/>
            <person name="Baird T."/>
            <person name="Neill J."/>
            <person name="Pham A."/>
            <person name="Wells T.J."/>
            <person name="Ramsay K.A."/>
            <person name="Bell S.C."/>
            <person name="Sarovich D.S."/>
            <person name="Price E.P."/>
        </authorList>
    </citation>
    <scope>NUCLEOTIDE SEQUENCE [LARGE SCALE GENOMIC DNA]</scope>
    <source>
        <strain evidence="3 4">SCHI0027.S.6</strain>
    </source>
</reference>
<feature type="compositionally biased region" description="Basic and acidic residues" evidence="2">
    <location>
        <begin position="119"/>
        <end position="130"/>
    </location>
</feature>
<feature type="compositionally biased region" description="Low complexity" evidence="2">
    <location>
        <begin position="164"/>
        <end position="179"/>
    </location>
</feature>
<evidence type="ECO:0000256" key="1">
    <source>
        <dbReference type="SAM" id="Coils"/>
    </source>
</evidence>
<evidence type="ECO:0000313" key="3">
    <source>
        <dbReference type="EMBL" id="MBW4754425.1"/>
    </source>
</evidence>
<dbReference type="RefSeq" id="WP_219433110.1">
    <property type="nucleotide sequence ID" value="NZ_JAHXCP010000005.1"/>
</dbReference>
<evidence type="ECO:0000256" key="2">
    <source>
        <dbReference type="SAM" id="MobiDB-lite"/>
    </source>
</evidence>
<sequence>MPNPIEILAKGGKSLLKKAAESKAAVEDLAKDGVKAGKGAVRSSRSAAKNLLEDSHSLSFRQNVPHAEVKVPKAKAVSSGAGKHIEKPLPIEHGGGVKPTKAQSIEPKAPKKGVASTTHKTETVAHEGHNSKSATPSKRSGGTHQKANPEVAPTHEKTSGNRVASSKKASHPESSSSKEIPTKEKTVSKASGKKESVSAHKAEELNVSSKEISPKGKVVKSAPEHSEKEAASKISKEAKTSKEPTNSSEIKKEKVSSPLANAKENDSLVNEASIARRNAAKAEQMFDKHGTHESMVAWREAMEKSAALDEKVMALGDSAAKASGIKNGSTVKSEIDNAIDSAIEARARVKELKEEVKENPALQKELFSALDAEKSATERALQYGNFTEKEITKGFKARFAEVEKTVDDTVVKGQPMGTPNRGIPQGKYSGLSEENQMKILGEENAIERSKVSVQEKKVDVDASIKQEDSALKKYKAENEAELAKEKLAIEKEKISAETAAKQEEHSLNRFKAESEVELNREKNIIEKEKVFSESRRGERELGLKERELELKEKEINSEKSKARVDLIKKPIGYVAAVGAVYGGLKLVAHDGGLVKQVDDTLNGVKESKRDKDGKLIEPETNLLGHTSETVLGKETTQRIGSAVDGLEGAAGTVLRDGQKVFNFTFDTAKGVKDKVSDVVDYTGKKATDYLDNSGESKYYSRAIDPATGQPIPAPSSPRSTVEETIDNLRNGRISSTELGKVGLAGLALKPFGKGAFGIAGKIAGIGLGLDGLHDMNVRNRNQGVSPVIGPYNPYYDNNLVESVKPVSQDDSYHMKR</sequence>
<feature type="compositionally biased region" description="Basic and acidic residues" evidence="2">
    <location>
        <begin position="222"/>
        <end position="242"/>
    </location>
</feature>
<keyword evidence="4" id="KW-1185">Reference proteome</keyword>
<name>A0ABS6Y4K9_9BACT</name>
<accession>A0ABS6Y4K9</accession>
<protein>
    <submittedName>
        <fullName evidence="3">Uncharacterized protein</fullName>
    </submittedName>
</protein>
<feature type="compositionally biased region" description="Polar residues" evidence="2">
    <location>
        <begin position="131"/>
        <end position="146"/>
    </location>
</feature>